<name>A0ABV5AHD4_9BACL</name>
<evidence type="ECO:0000313" key="3">
    <source>
        <dbReference type="Proteomes" id="UP001579974"/>
    </source>
</evidence>
<dbReference type="InterPro" id="IPR053135">
    <property type="entry name" value="AKR2_Oxidoreductase"/>
</dbReference>
<dbReference type="GO" id="GO:0016491">
    <property type="term" value="F:oxidoreductase activity"/>
    <property type="evidence" value="ECO:0007669"/>
    <property type="project" value="UniProtKB-KW"/>
</dbReference>
<dbReference type="EMBL" id="JBDXSU010000013">
    <property type="protein sequence ID" value="MFB5191676.1"/>
    <property type="molecule type" value="Genomic_DNA"/>
</dbReference>
<dbReference type="EC" id="1.1.1.-" evidence="2"/>
<reference evidence="2 3" key="1">
    <citation type="journal article" date="2024" name="Int. J. Mol. Sci.">
        <title>Exploration of Alicyclobacillus spp. Genome in Search of Antibiotic Resistance.</title>
        <authorList>
            <person name="Bucka-Kolendo J."/>
            <person name="Kiousi D.E."/>
            <person name="Dekowska A."/>
            <person name="Mikolajczuk-Szczyrba A."/>
            <person name="Karadedos D.M."/>
            <person name="Michael P."/>
            <person name="Galanis A."/>
            <person name="Sokolowska B."/>
        </authorList>
    </citation>
    <scope>NUCLEOTIDE SEQUENCE [LARGE SCALE GENOMIC DNA]</scope>
    <source>
        <strain evidence="2 3">KKP 3000</strain>
    </source>
</reference>
<organism evidence="2 3">
    <name type="scientific">Alicyclobacillus fastidiosus</name>
    <dbReference type="NCBI Taxonomy" id="392011"/>
    <lineage>
        <taxon>Bacteria</taxon>
        <taxon>Bacillati</taxon>
        <taxon>Bacillota</taxon>
        <taxon>Bacilli</taxon>
        <taxon>Bacillales</taxon>
        <taxon>Alicyclobacillaceae</taxon>
        <taxon>Alicyclobacillus</taxon>
    </lineage>
</organism>
<dbReference type="Gene3D" id="3.20.20.100">
    <property type="entry name" value="NADP-dependent oxidoreductase domain"/>
    <property type="match status" value="1"/>
</dbReference>
<evidence type="ECO:0000259" key="1">
    <source>
        <dbReference type="Pfam" id="PF00248"/>
    </source>
</evidence>
<evidence type="ECO:0000313" key="2">
    <source>
        <dbReference type="EMBL" id="MFB5191676.1"/>
    </source>
</evidence>
<dbReference type="InterPro" id="IPR036812">
    <property type="entry name" value="NAD(P)_OxRdtase_dom_sf"/>
</dbReference>
<gene>
    <name evidence="2" type="ORF">KKP3000_000452</name>
</gene>
<accession>A0ABV5AHD4</accession>
<feature type="domain" description="NADP-dependent oxidoreductase" evidence="1">
    <location>
        <begin position="15"/>
        <end position="291"/>
    </location>
</feature>
<dbReference type="PANTHER" id="PTHR43312:SF1">
    <property type="entry name" value="NADP-DEPENDENT OXIDOREDUCTASE DOMAIN-CONTAINING PROTEIN"/>
    <property type="match status" value="1"/>
</dbReference>
<dbReference type="InterPro" id="IPR020471">
    <property type="entry name" value="AKR"/>
</dbReference>
<sequence>MQRRPLGHSDIHVSEIGFGCMSIGTDQQTASALLHFAFDQGVRFFDTADLYDQGRNEEIIGKAFAKLRHEVVLATKVGNRFETGKPGWTWDPSPRYIRQAVENSLRRLQTDYIDLYQLHGGTMEDPFDGIVELMERLREEGKIRAYGISSIRPNVILRYLAGSNIDSVMMQYSLLDRRPEEWFPTLAEHGVSVIARGPVARGLLSNLEKPFGDEERYVDRNKQEVESARGAIRALVNPSRTAGQTSLRYTLHPSVVASAIPGASGMLQLSENVDTANVAPLTPEETGWLQQAVRQNSYAEHRPLP</sequence>
<dbReference type="Proteomes" id="UP001579974">
    <property type="component" value="Unassembled WGS sequence"/>
</dbReference>
<keyword evidence="3" id="KW-1185">Reference proteome</keyword>
<keyword evidence="2" id="KW-0560">Oxidoreductase</keyword>
<comment type="caution">
    <text evidence="2">The sequence shown here is derived from an EMBL/GenBank/DDBJ whole genome shotgun (WGS) entry which is preliminary data.</text>
</comment>
<dbReference type="Pfam" id="PF00248">
    <property type="entry name" value="Aldo_ket_red"/>
    <property type="match status" value="1"/>
</dbReference>
<dbReference type="SUPFAM" id="SSF51430">
    <property type="entry name" value="NAD(P)-linked oxidoreductase"/>
    <property type="match status" value="1"/>
</dbReference>
<dbReference type="PRINTS" id="PR00069">
    <property type="entry name" value="ALDKETRDTASE"/>
</dbReference>
<dbReference type="RefSeq" id="WP_275474184.1">
    <property type="nucleotide sequence ID" value="NZ_CP162940.1"/>
</dbReference>
<dbReference type="CDD" id="cd19086">
    <property type="entry name" value="AKR_AKR11C1"/>
    <property type="match status" value="1"/>
</dbReference>
<dbReference type="PANTHER" id="PTHR43312">
    <property type="entry name" value="D-THREO-ALDOSE 1-DEHYDROGENASE"/>
    <property type="match status" value="1"/>
</dbReference>
<protein>
    <submittedName>
        <fullName evidence="2">Aldo/keto reductase</fullName>
        <ecNumber evidence="2">1.1.1.-</ecNumber>
    </submittedName>
</protein>
<dbReference type="InterPro" id="IPR023210">
    <property type="entry name" value="NADP_OxRdtase_dom"/>
</dbReference>
<proteinExistence type="predicted"/>